<evidence type="ECO:0000256" key="15">
    <source>
        <dbReference type="ARBA" id="ARBA00023136"/>
    </source>
</evidence>
<reference evidence="20" key="1">
    <citation type="submission" date="2016-05" db="EMBL/GenBank/DDBJ databases">
        <title>First Mitochondrial Genome for the Family Rhyparochromidae (Hemiptera: Heteroptera) Reveals Novel Tandem Repeats in the Control Region.</title>
        <authorList>
            <person name="Li T."/>
        </authorList>
    </citation>
    <scope>NUCLEOTIDE SEQUENCE</scope>
</reference>
<keyword evidence="13 17" id="KW-0830">Ubiquinone</keyword>
<accession>A0A1C9J9W8</accession>
<evidence type="ECO:0000256" key="9">
    <source>
        <dbReference type="ARBA" id="ARBA00022967"/>
    </source>
</evidence>
<evidence type="ECO:0000313" key="20">
    <source>
        <dbReference type="EMBL" id="AOP18555.1"/>
    </source>
</evidence>
<evidence type="ECO:0000256" key="12">
    <source>
        <dbReference type="ARBA" id="ARBA00023027"/>
    </source>
</evidence>
<evidence type="ECO:0000256" key="16">
    <source>
        <dbReference type="ARBA" id="ARBA00049551"/>
    </source>
</evidence>
<feature type="transmembrane region" description="Helical" evidence="17">
    <location>
        <begin position="370"/>
        <end position="393"/>
    </location>
</feature>
<evidence type="ECO:0000256" key="8">
    <source>
        <dbReference type="ARBA" id="ARBA00022692"/>
    </source>
</evidence>
<dbReference type="InterPro" id="IPR000260">
    <property type="entry name" value="NADH4_N"/>
</dbReference>
<feature type="domain" description="NADH:ubiquinone oxidoreductase chain 4 N-terminal" evidence="19">
    <location>
        <begin position="1"/>
        <end position="96"/>
    </location>
</feature>
<dbReference type="GeneID" id="29288546"/>
<evidence type="ECO:0000256" key="13">
    <source>
        <dbReference type="ARBA" id="ARBA00023075"/>
    </source>
</evidence>
<comment type="catalytic activity">
    <reaction evidence="16 17">
        <text>a ubiquinone + NADH + 5 H(+)(in) = a ubiquinol + NAD(+) + 4 H(+)(out)</text>
        <dbReference type="Rhea" id="RHEA:29091"/>
        <dbReference type="Rhea" id="RHEA-COMP:9565"/>
        <dbReference type="Rhea" id="RHEA-COMP:9566"/>
        <dbReference type="ChEBI" id="CHEBI:15378"/>
        <dbReference type="ChEBI" id="CHEBI:16389"/>
        <dbReference type="ChEBI" id="CHEBI:17976"/>
        <dbReference type="ChEBI" id="CHEBI:57540"/>
        <dbReference type="ChEBI" id="CHEBI:57945"/>
        <dbReference type="EC" id="7.1.1.2"/>
    </reaction>
</comment>
<evidence type="ECO:0000259" key="18">
    <source>
        <dbReference type="Pfam" id="PF00361"/>
    </source>
</evidence>
<feature type="transmembrane region" description="Helical" evidence="17">
    <location>
        <begin position="321"/>
        <end position="341"/>
    </location>
</feature>
<feature type="transmembrane region" description="Helical" evidence="17">
    <location>
        <begin position="238"/>
        <end position="257"/>
    </location>
</feature>
<keyword evidence="7 17" id="KW-0679">Respiratory chain</keyword>
<evidence type="ECO:0000256" key="2">
    <source>
        <dbReference type="ARBA" id="ARBA00004225"/>
    </source>
</evidence>
<name>A0A1C9J9W8_9HEMI</name>
<dbReference type="EMBL" id="KX216853">
    <property type="protein sequence ID" value="AOP18555.1"/>
    <property type="molecule type" value="Genomic_DNA"/>
</dbReference>
<organism evidence="20">
    <name type="scientific">Panaorus albomaculatus</name>
    <dbReference type="NCBI Taxonomy" id="300813"/>
    <lineage>
        <taxon>Eukaryota</taxon>
        <taxon>Metazoa</taxon>
        <taxon>Ecdysozoa</taxon>
        <taxon>Arthropoda</taxon>
        <taxon>Hexapoda</taxon>
        <taxon>Insecta</taxon>
        <taxon>Pterygota</taxon>
        <taxon>Neoptera</taxon>
        <taxon>Paraneoptera</taxon>
        <taxon>Hemiptera</taxon>
        <taxon>Heteroptera</taxon>
        <taxon>Panheteroptera</taxon>
        <taxon>Pentatomomorpha</taxon>
        <taxon>Lygaeoidea</taxon>
        <taxon>Rhyparochromidae</taxon>
        <taxon>Rhyparochrominae</taxon>
        <taxon>Panaorus</taxon>
    </lineage>
</organism>
<dbReference type="RefSeq" id="YP_009306198.1">
    <property type="nucleotide sequence ID" value="NC_031364.1"/>
</dbReference>
<feature type="transmembrane region" description="Helical" evidence="17">
    <location>
        <begin position="136"/>
        <end position="155"/>
    </location>
</feature>
<dbReference type="GO" id="GO:0042773">
    <property type="term" value="P:ATP synthesis coupled electron transport"/>
    <property type="evidence" value="ECO:0007669"/>
    <property type="project" value="InterPro"/>
</dbReference>
<keyword evidence="10 17" id="KW-0249">Electron transport</keyword>
<dbReference type="GO" id="GO:0048039">
    <property type="term" value="F:ubiquinone binding"/>
    <property type="evidence" value="ECO:0007669"/>
    <property type="project" value="TreeGrafter"/>
</dbReference>
<comment type="function">
    <text evidence="17">Core subunit of the mitochondrial membrane respiratory chain NADH dehydrogenase (Complex I) which catalyzes electron transfer from NADH through the respiratory chain, using ubiquinone as an electron acceptor. Essential for the catalytic activity and assembly of complex I.</text>
</comment>
<evidence type="ECO:0000256" key="1">
    <source>
        <dbReference type="ARBA" id="ARBA00003257"/>
    </source>
</evidence>
<dbReference type="CTD" id="4538"/>
<keyword evidence="11 17" id="KW-1133">Transmembrane helix</keyword>
<comment type="function">
    <text evidence="1">Core subunit of the mitochondrial membrane respiratory chain NADH dehydrogenase (Complex I) that is believed to belong to the minimal assembly required for catalysis. Complex I functions in the transfer of electrons from NADH to the respiratory chain. The immediate electron acceptor for the enzyme is believed to be ubiquinone.</text>
</comment>
<dbReference type="PANTHER" id="PTHR43507">
    <property type="entry name" value="NADH-UBIQUINONE OXIDOREDUCTASE CHAIN 4"/>
    <property type="match status" value="1"/>
</dbReference>
<protein>
    <recommendedName>
        <fullName evidence="5 17">NADH-ubiquinone oxidoreductase chain 4</fullName>
        <ecNumber evidence="4 17">7.1.1.2</ecNumber>
    </recommendedName>
</protein>
<dbReference type="GO" id="GO:0008137">
    <property type="term" value="F:NADH dehydrogenase (ubiquinone) activity"/>
    <property type="evidence" value="ECO:0007669"/>
    <property type="project" value="UniProtKB-UniRule"/>
</dbReference>
<keyword evidence="12 17" id="KW-0520">NAD</keyword>
<comment type="subcellular location">
    <subcellularLocation>
        <location evidence="2 17">Mitochondrion membrane</location>
        <topology evidence="2 17">Multi-pass membrane protein</topology>
    </subcellularLocation>
</comment>
<feature type="transmembrane region" description="Helical" evidence="17">
    <location>
        <begin position="288"/>
        <end position="309"/>
    </location>
</feature>
<evidence type="ECO:0000256" key="17">
    <source>
        <dbReference type="RuleBase" id="RU003297"/>
    </source>
</evidence>
<dbReference type="PRINTS" id="PR01437">
    <property type="entry name" value="NUOXDRDTASE4"/>
</dbReference>
<keyword evidence="9" id="KW-1278">Translocase</keyword>
<dbReference type="EC" id="7.1.1.2" evidence="4 17"/>
<evidence type="ECO:0000256" key="10">
    <source>
        <dbReference type="ARBA" id="ARBA00022982"/>
    </source>
</evidence>
<proteinExistence type="inferred from homology"/>
<evidence type="ECO:0000256" key="3">
    <source>
        <dbReference type="ARBA" id="ARBA00009025"/>
    </source>
</evidence>
<dbReference type="Pfam" id="PF00361">
    <property type="entry name" value="Proton_antipo_M"/>
    <property type="match status" value="1"/>
</dbReference>
<evidence type="ECO:0000259" key="19">
    <source>
        <dbReference type="Pfam" id="PF01059"/>
    </source>
</evidence>
<evidence type="ECO:0000256" key="6">
    <source>
        <dbReference type="ARBA" id="ARBA00022448"/>
    </source>
</evidence>
<feature type="transmembrane region" description="Helical" evidence="17">
    <location>
        <begin position="413"/>
        <end position="436"/>
    </location>
</feature>
<feature type="transmembrane region" description="Helical" evidence="17">
    <location>
        <begin position="52"/>
        <end position="72"/>
    </location>
</feature>
<dbReference type="GO" id="GO:0031966">
    <property type="term" value="C:mitochondrial membrane"/>
    <property type="evidence" value="ECO:0007669"/>
    <property type="project" value="UniProtKB-SubCell"/>
</dbReference>
<dbReference type="AlphaFoldDB" id="A0A1C9J9W8"/>
<dbReference type="GO" id="GO:0003954">
    <property type="term" value="F:NADH dehydrogenase activity"/>
    <property type="evidence" value="ECO:0007669"/>
    <property type="project" value="TreeGrafter"/>
</dbReference>
<dbReference type="InterPro" id="IPR001750">
    <property type="entry name" value="ND/Mrp_TM"/>
</dbReference>
<feature type="transmembrane region" description="Helical" evidence="17">
    <location>
        <begin position="104"/>
        <end position="124"/>
    </location>
</feature>
<evidence type="ECO:0000256" key="7">
    <source>
        <dbReference type="ARBA" id="ARBA00022660"/>
    </source>
</evidence>
<gene>
    <name evidence="20" type="primary">ND4</name>
</gene>
<evidence type="ECO:0000256" key="11">
    <source>
        <dbReference type="ARBA" id="ARBA00022989"/>
    </source>
</evidence>
<keyword evidence="6 17" id="KW-0813">Transport</keyword>
<feature type="transmembrane region" description="Helical" evidence="17">
    <location>
        <begin position="208"/>
        <end position="232"/>
    </location>
</feature>
<dbReference type="GO" id="GO:0015990">
    <property type="term" value="P:electron transport coupled proton transport"/>
    <property type="evidence" value="ECO:0007669"/>
    <property type="project" value="TreeGrafter"/>
</dbReference>
<keyword evidence="15 17" id="KW-0472">Membrane</keyword>
<keyword evidence="8 17" id="KW-0812">Transmembrane</keyword>
<dbReference type="Pfam" id="PF01059">
    <property type="entry name" value="Oxidored_q5_N"/>
    <property type="match status" value="1"/>
</dbReference>
<evidence type="ECO:0000256" key="4">
    <source>
        <dbReference type="ARBA" id="ARBA00012944"/>
    </source>
</evidence>
<feature type="transmembrane region" description="Helical" evidence="17">
    <location>
        <begin position="79"/>
        <end position="98"/>
    </location>
</feature>
<evidence type="ECO:0000256" key="14">
    <source>
        <dbReference type="ARBA" id="ARBA00023128"/>
    </source>
</evidence>
<geneLocation type="mitochondrion" evidence="20"/>
<dbReference type="PANTHER" id="PTHR43507:SF20">
    <property type="entry name" value="NADH-UBIQUINONE OXIDOREDUCTASE CHAIN 4"/>
    <property type="match status" value="1"/>
</dbReference>
<evidence type="ECO:0000256" key="5">
    <source>
        <dbReference type="ARBA" id="ARBA00021006"/>
    </source>
</evidence>
<keyword evidence="14 17" id="KW-0496">Mitochondrion</keyword>
<feature type="domain" description="NADH:quinone oxidoreductase/Mrp antiporter transmembrane" evidence="18">
    <location>
        <begin position="101"/>
        <end position="381"/>
    </location>
</feature>
<comment type="similarity">
    <text evidence="3 17">Belongs to the complex I subunit 4 family.</text>
</comment>
<sequence>MMKYIMFLGFMILFFDWWITCFMLMLFIFLFLFNNVNIYYSCLSYGFGFDMISYWMIVLTVWIISLMIFSSYLIYCSGFYMPLMVVFYFLLMFLVLSFCCSNLFYFYLFFESSMVPTIILIFGWGYQPERLSAGMYLIFYTLFASFPMLLCIFYINMKSFTLFYYLIVLDINIYIYLSMILSFLFSMPMFFVHFWLPSAHVEAPVSGSMILAGVLLKLGGYGLYRVFLFLYSYIYYNYIWIVISLYGSVVIGLLCLCQVDIKSLIAYSSVSHMGLVIGGLMTCNSLGLWGSLIMMLGHGLCSSGLFALSNIVYERTHSRSIMINSGFLLIMPSMGLMWFLLSISNMSSPPSLNLLGEIFLINSLMSWNLFSIYFLGLSSFFSCCYSIYLYSVVQHGYMYSGLNYMSNSKVREYMLIIYHWLPLNILFLKSEIFTLWL</sequence>
<dbReference type="InterPro" id="IPR003918">
    <property type="entry name" value="NADH_UbQ_OxRdtase"/>
</dbReference>
<feature type="transmembrane region" description="Helical" evidence="17">
    <location>
        <begin position="7"/>
        <end position="32"/>
    </location>
</feature>